<feature type="region of interest" description="Disordered" evidence="1">
    <location>
        <begin position="77"/>
        <end position="121"/>
    </location>
</feature>
<comment type="caution">
    <text evidence="3">The sequence shown here is derived from an EMBL/GenBank/DDBJ whole genome shotgun (WGS) entry which is preliminary data.</text>
</comment>
<reference evidence="3 4" key="1">
    <citation type="submission" date="2015-02" db="EMBL/GenBank/DDBJ databases">
        <title>Improved understanding of the partial-nitritation anammox process through 23 genomes representing the majority of the microbial community.</title>
        <authorList>
            <person name="Speth D.R."/>
            <person name="In T Zandt M."/>
            <person name="Guerrero Cruz S."/>
            <person name="Jetten M.S."/>
            <person name="Dutilh B.E."/>
        </authorList>
    </citation>
    <scope>NUCLEOTIDE SEQUENCE [LARGE SCALE GENOMIC DNA]</scope>
    <source>
        <strain evidence="3">OLB20</strain>
    </source>
</reference>
<evidence type="ECO:0000256" key="1">
    <source>
        <dbReference type="SAM" id="MobiDB-lite"/>
    </source>
</evidence>
<evidence type="ECO:0000313" key="4">
    <source>
        <dbReference type="Proteomes" id="UP000070457"/>
    </source>
</evidence>
<dbReference type="EMBL" id="JYNZ01000003">
    <property type="protein sequence ID" value="KXK26502.1"/>
    <property type="molecule type" value="Genomic_DNA"/>
</dbReference>
<keyword evidence="2" id="KW-0812">Transmembrane</keyword>
<protein>
    <submittedName>
        <fullName evidence="3">Uncharacterized protein</fullName>
    </submittedName>
</protein>
<gene>
    <name evidence="3" type="ORF">TR69_WS6001000506</name>
</gene>
<dbReference type="Proteomes" id="UP000070457">
    <property type="component" value="Unassembled WGS sequence"/>
</dbReference>
<evidence type="ECO:0000313" key="3">
    <source>
        <dbReference type="EMBL" id="KXK26502.1"/>
    </source>
</evidence>
<proteinExistence type="predicted"/>
<organism evidence="3 4">
    <name type="scientific">candidate division WS6 bacterium OLB20</name>
    <dbReference type="NCBI Taxonomy" id="1617426"/>
    <lineage>
        <taxon>Bacteria</taxon>
        <taxon>Candidatus Dojkabacteria</taxon>
    </lineage>
</organism>
<dbReference type="AlphaFoldDB" id="A0A136LXW6"/>
<accession>A0A136LXW6</accession>
<sequence length="1021" mass="109993">MATAAQTNNNINLFEPQIRKTRNELVDMTRQADELLARTRKLLDTVYSTMRSAQQYLSKQYLTDDDQKAAEALRQQLAEQDAQQPAASQQTAGVQSPVQTTQPVAAAPAPQATPQPLPQRAREFRRSVREEVRNLFAEPADPLLREELRNREQRLRMAGKNWSAFLFDAEVRHDTPYKRRQKETMAESWNMIRQAAQLPGKTINKAVKEVAMNTAVLPLIVAKKGGTAVFRWSGRQAGKFVGRLSEEEMASEGYQIKKFLNPRTSPVSRIASARKEDLKRFHDKQVVVRLATTRRAAKKKKDDIQNALQQMVVDGILRGIRDSIMRTIDNVVEGTKKAYRTARIATRTRIINSRPVQTAINTPTARNTAASLQQMRNSETYKAISTRAGRMIESAPEAVRSVGRNFVRVGSRVSETRLARWTGQAGEYVGTKAVQAAKATPGFVRKLPSRSWKLFKGGVERVPAAASGVTRGALAGGTAFVVLGAGTPAALAGAAVFATTAAVTYRASRLTTLDTKNLKTATFDWDPDAFKNGRVSADVQRQITERGNIYRGATRVFRALDAGFTYGSLGALAATLLGGNALLGAGAGFAIGAGGRYLIDRYVGRGVAGMLQGKAGFLAKLAALPSHSVLNQTLSNQWFIEEIRRVNSEYKGDFSRYLQENWTFGGGGGALGDIGVFTNYIGAAAYISSSNSLMSTVFRNSLGSGGRWAAWGSASRNVLSRFGLTTTPFQPGGLTLGNVGRALGNIVKAPFQALVSAPVSLVTNPLTIGMVAGTVIGSLLGAGLGAGPGALLGAAIGSTVGAIAGGVIAGALGIGTGGVGFALTTVVVTVTTTVGQLFGQFIGNLFDTAVNDVVESFTSRISGFFNSLMGILNLLRLMTQGISPENALSALMGLIALLQVIERNSEQGGENKAIEDTRSDEARIHGETRAGGFIRLEHYNIALLDTETESWTDERIMILMQALEQKPDAFTRQGEQVVLAIGREDALADDGFTLIYIQPEAFNLGYRPDYILGYAQQALLQ</sequence>
<evidence type="ECO:0000256" key="2">
    <source>
        <dbReference type="SAM" id="Phobius"/>
    </source>
</evidence>
<name>A0A136LXW6_9BACT</name>
<feature type="transmembrane region" description="Helical" evidence="2">
    <location>
        <begin position="791"/>
        <end position="812"/>
    </location>
</feature>
<keyword evidence="2" id="KW-0472">Membrane</keyword>
<feature type="compositionally biased region" description="Low complexity" evidence="1">
    <location>
        <begin position="77"/>
        <end position="87"/>
    </location>
</feature>
<dbReference type="STRING" id="1617426.TR69_WS6001000506"/>
<feature type="transmembrane region" description="Helical" evidence="2">
    <location>
        <begin position="818"/>
        <end position="838"/>
    </location>
</feature>
<keyword evidence="2" id="KW-1133">Transmembrane helix</keyword>
<feature type="compositionally biased region" description="Low complexity" evidence="1">
    <location>
        <begin position="97"/>
        <end position="110"/>
    </location>
</feature>